<reference evidence="4 5" key="1">
    <citation type="journal article" date="2015" name="Nature">
        <title>rRNA introns, odd ribosomes, and small enigmatic genomes across a large radiation of phyla.</title>
        <authorList>
            <person name="Brown C.T."/>
            <person name="Hug L.A."/>
            <person name="Thomas B.C."/>
            <person name="Sharon I."/>
            <person name="Castelle C.J."/>
            <person name="Singh A."/>
            <person name="Wilkins M.J."/>
            <person name="Williams K.H."/>
            <person name="Banfield J.F."/>
        </authorList>
    </citation>
    <scope>NUCLEOTIDE SEQUENCE [LARGE SCALE GENOMIC DNA]</scope>
</reference>
<comment type="caution">
    <text evidence="4">The sequence shown here is derived from an EMBL/GenBank/DDBJ whole genome shotgun (WGS) entry which is preliminary data.</text>
</comment>
<feature type="domain" description="DUF4352" evidence="3">
    <location>
        <begin position="190"/>
        <end position="306"/>
    </location>
</feature>
<evidence type="ECO:0000313" key="4">
    <source>
        <dbReference type="EMBL" id="KKR06248.1"/>
    </source>
</evidence>
<dbReference type="EMBL" id="LBWK01000001">
    <property type="protein sequence ID" value="KKR06248.1"/>
    <property type="molecule type" value="Genomic_DNA"/>
</dbReference>
<protein>
    <recommendedName>
        <fullName evidence="3">DUF4352 domain-containing protein</fullName>
    </recommendedName>
</protein>
<dbReference type="Gene3D" id="2.60.40.1240">
    <property type="match status" value="1"/>
</dbReference>
<sequence length="320" mass="36182">MDSKKNHKPLIIIGGILIVILLSLFSGYLYLRGTPQFSIYQMGKAVQQRDYNKFEKYVDVNTVVDNVFAEAMKDVDVEDAGIFSGLVLTMAETAKETAKTSFKSSVESGEFGESIWGDINLTNLMLKVKSERHGKISDITLRDDDTVSFSMRKEDGVWRIIDVNNMDKLVDLDEEEKTEESKREVIEKALGEEAVLATIAVKVNKAEKLATLPSSWGDPTKPSSNENTFLKVNVTLRNLSEEDFYMGSDVFYLADSEQNQYEMYDDLFSGDDNNLNYESVKPGLSKTGNVYFEIPKTAKGLYLPFQHKDKPEDYQMKLSL</sequence>
<dbReference type="Pfam" id="PF11611">
    <property type="entry name" value="DUF4352"/>
    <property type="match status" value="1"/>
</dbReference>
<accession>A0A0G0MSX6</accession>
<dbReference type="STRING" id="1619100.UT34_C0001G0288"/>
<keyword evidence="2" id="KW-1133">Transmembrane helix</keyword>
<evidence type="ECO:0000313" key="5">
    <source>
        <dbReference type="Proteomes" id="UP000034799"/>
    </source>
</evidence>
<evidence type="ECO:0000256" key="2">
    <source>
        <dbReference type="SAM" id="Phobius"/>
    </source>
</evidence>
<feature type="transmembrane region" description="Helical" evidence="2">
    <location>
        <begin position="12"/>
        <end position="31"/>
    </location>
</feature>
<name>A0A0G0MSX6_9BACT</name>
<proteinExistence type="predicted"/>
<keyword evidence="2" id="KW-0472">Membrane</keyword>
<organism evidence="4 5">
    <name type="scientific">candidate division WS6 bacterium GW2011_GWF2_39_15</name>
    <dbReference type="NCBI Taxonomy" id="1619100"/>
    <lineage>
        <taxon>Bacteria</taxon>
        <taxon>Candidatus Dojkabacteria</taxon>
    </lineage>
</organism>
<evidence type="ECO:0000259" key="3">
    <source>
        <dbReference type="Pfam" id="PF11611"/>
    </source>
</evidence>
<gene>
    <name evidence="4" type="ORF">UT34_C0001G0288</name>
</gene>
<dbReference type="AlphaFoldDB" id="A0A0G0MSX6"/>
<evidence type="ECO:0000256" key="1">
    <source>
        <dbReference type="ARBA" id="ARBA00022729"/>
    </source>
</evidence>
<dbReference type="InterPro" id="IPR029050">
    <property type="entry name" value="Immunoprotect_excell_Ig-like"/>
</dbReference>
<keyword evidence="2" id="KW-0812">Transmembrane</keyword>
<dbReference type="Proteomes" id="UP000034799">
    <property type="component" value="Unassembled WGS sequence"/>
</dbReference>
<keyword evidence="1" id="KW-0732">Signal</keyword>
<dbReference type="InterPro" id="IPR029051">
    <property type="entry name" value="DUF4352"/>
</dbReference>